<name>A0ABX1J5A6_9PSEU</name>
<dbReference type="InterPro" id="IPR024520">
    <property type="entry name" value="DUF3558"/>
</dbReference>
<reference evidence="1 2" key="1">
    <citation type="submission" date="2020-04" db="EMBL/GenBank/DDBJ databases">
        <title>Novel species.</title>
        <authorList>
            <person name="Teo W.F.A."/>
            <person name="Lipun K."/>
            <person name="Srisuk N."/>
            <person name="Duangmal K."/>
        </authorList>
    </citation>
    <scope>NUCLEOTIDE SEQUENCE [LARGE SCALE GENOMIC DNA]</scope>
    <source>
        <strain evidence="1 2">K13G38</strain>
    </source>
</reference>
<protein>
    <submittedName>
        <fullName evidence="1">DUF3558 family protein</fullName>
    </submittedName>
</protein>
<proteinExistence type="predicted"/>
<dbReference type="Proteomes" id="UP000715441">
    <property type="component" value="Unassembled WGS sequence"/>
</dbReference>
<sequence>MLTAVAVLAAAGVVTGCTTKIAGTPQPGRVTVAPAASTDACSLMTADEAAGLGFATGVPEAAKPESRVPPGCLWKSSDPQASQDDAVEVFYSTDLAIGEYFSTQPTGEEPIGGVTWQNYPSAIGDSFCNLALPLSATSFIAISGSNFTDPGKACDVVRKVAPVIATHVPR</sequence>
<dbReference type="EMBL" id="JAAXLS010000005">
    <property type="protein sequence ID" value="NKQ53476.1"/>
    <property type="molecule type" value="Genomic_DNA"/>
</dbReference>
<organism evidence="1 2">
    <name type="scientific">Amycolatopsis acididurans</name>
    <dbReference type="NCBI Taxonomy" id="2724524"/>
    <lineage>
        <taxon>Bacteria</taxon>
        <taxon>Bacillati</taxon>
        <taxon>Actinomycetota</taxon>
        <taxon>Actinomycetes</taxon>
        <taxon>Pseudonocardiales</taxon>
        <taxon>Pseudonocardiaceae</taxon>
        <taxon>Amycolatopsis</taxon>
    </lineage>
</organism>
<evidence type="ECO:0000313" key="2">
    <source>
        <dbReference type="Proteomes" id="UP000715441"/>
    </source>
</evidence>
<accession>A0ABX1J5A6</accession>
<dbReference type="Pfam" id="PF12079">
    <property type="entry name" value="DUF3558"/>
    <property type="match status" value="1"/>
</dbReference>
<comment type="caution">
    <text evidence="1">The sequence shown here is derived from an EMBL/GenBank/DDBJ whole genome shotgun (WGS) entry which is preliminary data.</text>
</comment>
<gene>
    <name evidence="1" type="ORF">HFP15_11350</name>
</gene>
<keyword evidence="2" id="KW-1185">Reference proteome</keyword>
<evidence type="ECO:0000313" key="1">
    <source>
        <dbReference type="EMBL" id="NKQ53476.1"/>
    </source>
</evidence>